<dbReference type="NCBIfam" id="TIGR01182">
    <property type="entry name" value="eda"/>
    <property type="match status" value="1"/>
</dbReference>
<name>A0A3N2RMG2_LYSEN</name>
<evidence type="ECO:0000256" key="6">
    <source>
        <dbReference type="ARBA" id="ARBA00023239"/>
    </source>
</evidence>
<evidence type="ECO:0000256" key="4">
    <source>
        <dbReference type="ARBA" id="ARBA00011233"/>
    </source>
</evidence>
<dbReference type="CDD" id="cd00452">
    <property type="entry name" value="KDPG_aldolase"/>
    <property type="match status" value="1"/>
</dbReference>
<evidence type="ECO:0000256" key="3">
    <source>
        <dbReference type="ARBA" id="ARBA00006906"/>
    </source>
</evidence>
<evidence type="ECO:0000256" key="1">
    <source>
        <dbReference type="ARBA" id="ARBA00000654"/>
    </source>
</evidence>
<dbReference type="PANTHER" id="PTHR30246">
    <property type="entry name" value="2-KETO-3-DEOXY-6-PHOSPHOGLUCONATE ALDOLASE"/>
    <property type="match status" value="1"/>
</dbReference>
<reference evidence="9 10" key="1">
    <citation type="submission" date="2018-10" db="EMBL/GenBank/DDBJ databases">
        <title>The genome of Lysobacter enzymogenes OH11.</title>
        <authorList>
            <person name="Liu F."/>
            <person name="Zhao Y."/>
            <person name="Qian G."/>
            <person name="Chen Y."/>
            <person name="Xu H."/>
        </authorList>
    </citation>
    <scope>NUCLEOTIDE SEQUENCE [LARGE SCALE GENOMIC DNA]</scope>
    <source>
        <strain evidence="9 10">OH11</strain>
    </source>
</reference>
<accession>A0A3N2RMG2</accession>
<comment type="caution">
    <text evidence="9">The sequence shown here is derived from an EMBL/GenBank/DDBJ whole genome shotgun (WGS) entry which is preliminary data.</text>
</comment>
<organism evidence="9 10">
    <name type="scientific">Lysobacter enzymogenes</name>
    <dbReference type="NCBI Taxonomy" id="69"/>
    <lineage>
        <taxon>Bacteria</taxon>
        <taxon>Pseudomonadati</taxon>
        <taxon>Pseudomonadota</taxon>
        <taxon>Gammaproteobacteria</taxon>
        <taxon>Lysobacterales</taxon>
        <taxon>Lysobacteraceae</taxon>
        <taxon>Lysobacter</taxon>
    </lineage>
</organism>
<keyword evidence="6 9" id="KW-0456">Lyase</keyword>
<dbReference type="InterPro" id="IPR031337">
    <property type="entry name" value="KDPG/KHG_AS_1"/>
</dbReference>
<dbReference type="AlphaFoldDB" id="A0A3N2RMG2"/>
<dbReference type="EMBL" id="RCTY01000011">
    <property type="protein sequence ID" value="ROU08599.1"/>
    <property type="molecule type" value="Genomic_DNA"/>
</dbReference>
<dbReference type="EC" id="4.1.2.14" evidence="5"/>
<evidence type="ECO:0000313" key="10">
    <source>
        <dbReference type="Proteomes" id="UP000275910"/>
    </source>
</evidence>
<dbReference type="Proteomes" id="UP000275910">
    <property type="component" value="Unassembled WGS sequence"/>
</dbReference>
<comment type="similarity">
    <text evidence="3">Belongs to the KHG/KDPG aldolase family.</text>
</comment>
<proteinExistence type="inferred from homology"/>
<sequence>MTAMQYLQKRVGAVLALAPVVPVLVIDDLAHAVPLARALVAGGLPAIEVTLRTPVALEAVRAIAAEVEGAAVGVGSVRRPQDFVDALKAGATFAVSPGSSPGLIAAAREIDLPWLPGAATASEAMALLEQGYTQLKFFPAESIGGATALKSLGGPLPELRFCATGGIGAKNAREYLALANVPCVGGSWVAPAAAVKAGDWAQVEALAREAAALK</sequence>
<comment type="pathway">
    <text evidence="2">Carbohydrate acid metabolism; 2-dehydro-3-deoxy-D-gluconate degradation; D-glyceraldehyde 3-phosphate and pyruvate from 2-dehydro-3-deoxy-D-gluconate: step 2/2.</text>
</comment>
<protein>
    <recommendedName>
        <fullName evidence="5">2-dehydro-3-deoxy-phosphogluconate aldolase</fullName>
        <ecNumber evidence="5">4.1.2.14</ecNumber>
    </recommendedName>
</protein>
<dbReference type="Pfam" id="PF01081">
    <property type="entry name" value="Aldolase"/>
    <property type="match status" value="1"/>
</dbReference>
<dbReference type="Gene3D" id="3.20.20.70">
    <property type="entry name" value="Aldolase class I"/>
    <property type="match status" value="1"/>
</dbReference>
<evidence type="ECO:0000256" key="2">
    <source>
        <dbReference type="ARBA" id="ARBA00004736"/>
    </source>
</evidence>
<comment type="subunit">
    <text evidence="4">Homotrimer.</text>
</comment>
<dbReference type="PROSITE" id="PS00160">
    <property type="entry name" value="ALDOLASE_KDPG_KHG_2"/>
    <property type="match status" value="1"/>
</dbReference>
<dbReference type="PANTHER" id="PTHR30246:SF1">
    <property type="entry name" value="2-DEHYDRO-3-DEOXY-6-PHOSPHOGALACTONATE ALDOLASE-RELATED"/>
    <property type="match status" value="1"/>
</dbReference>
<dbReference type="GO" id="GO:0008675">
    <property type="term" value="F:2-dehydro-3-deoxy-phosphogluconate aldolase activity"/>
    <property type="evidence" value="ECO:0007669"/>
    <property type="project" value="UniProtKB-EC"/>
</dbReference>
<dbReference type="SUPFAM" id="SSF51569">
    <property type="entry name" value="Aldolase"/>
    <property type="match status" value="1"/>
</dbReference>
<evidence type="ECO:0000256" key="5">
    <source>
        <dbReference type="ARBA" id="ARBA00013063"/>
    </source>
</evidence>
<evidence type="ECO:0000313" key="9">
    <source>
        <dbReference type="EMBL" id="ROU08599.1"/>
    </source>
</evidence>
<dbReference type="PROSITE" id="PS00159">
    <property type="entry name" value="ALDOLASE_KDPG_KHG_1"/>
    <property type="match status" value="1"/>
</dbReference>
<evidence type="ECO:0000256" key="7">
    <source>
        <dbReference type="ARBA" id="ARBA00023270"/>
    </source>
</evidence>
<dbReference type="InterPro" id="IPR013785">
    <property type="entry name" value="Aldolase_TIM"/>
</dbReference>
<gene>
    <name evidence="9" type="primary">eda</name>
    <name evidence="9" type="ORF">D9T17_03755</name>
</gene>
<evidence type="ECO:0000256" key="8">
    <source>
        <dbReference type="ARBA" id="ARBA00023277"/>
    </source>
</evidence>
<dbReference type="NCBIfam" id="NF004325">
    <property type="entry name" value="PRK05718.1"/>
    <property type="match status" value="1"/>
</dbReference>
<keyword evidence="7" id="KW-0704">Schiff base</keyword>
<dbReference type="InterPro" id="IPR000887">
    <property type="entry name" value="Aldlse_KDPG_KHG"/>
</dbReference>
<comment type="catalytic activity">
    <reaction evidence="1">
        <text>2-dehydro-3-deoxy-6-phospho-D-gluconate = D-glyceraldehyde 3-phosphate + pyruvate</text>
        <dbReference type="Rhea" id="RHEA:17089"/>
        <dbReference type="ChEBI" id="CHEBI:15361"/>
        <dbReference type="ChEBI" id="CHEBI:57569"/>
        <dbReference type="ChEBI" id="CHEBI:59776"/>
        <dbReference type="EC" id="4.1.2.14"/>
    </reaction>
</comment>
<dbReference type="InterPro" id="IPR031338">
    <property type="entry name" value="KDPG/KHG_AS_2"/>
</dbReference>
<keyword evidence="8" id="KW-0119">Carbohydrate metabolism</keyword>